<evidence type="ECO:0000313" key="5">
    <source>
        <dbReference type="Proteomes" id="UP001595824"/>
    </source>
</evidence>
<comment type="caution">
    <text evidence="4">The sequence shown here is derived from an EMBL/GenBank/DDBJ whole genome shotgun (WGS) entry which is preliminary data.</text>
</comment>
<feature type="region of interest" description="Disordered" evidence="2">
    <location>
        <begin position="1"/>
        <end position="24"/>
    </location>
</feature>
<evidence type="ECO:0000256" key="1">
    <source>
        <dbReference type="ARBA" id="ARBA00023125"/>
    </source>
</evidence>
<evidence type="ECO:0000313" key="4">
    <source>
        <dbReference type="EMBL" id="MFC4326558.1"/>
    </source>
</evidence>
<feature type="region of interest" description="Disordered" evidence="2">
    <location>
        <begin position="545"/>
        <end position="620"/>
    </location>
</feature>
<dbReference type="Proteomes" id="UP001595824">
    <property type="component" value="Unassembled WGS sequence"/>
</dbReference>
<dbReference type="Pfam" id="PF07282">
    <property type="entry name" value="Cas12f1-like_TNB"/>
    <property type="match status" value="1"/>
</dbReference>
<reference evidence="5" key="1">
    <citation type="journal article" date="2019" name="Int. J. Syst. Evol. Microbiol.">
        <title>The Global Catalogue of Microorganisms (GCM) 10K type strain sequencing project: providing services to taxonomists for standard genome sequencing and annotation.</title>
        <authorList>
            <consortium name="The Broad Institute Genomics Platform"/>
            <consortium name="The Broad Institute Genome Sequencing Center for Infectious Disease"/>
            <person name="Wu L."/>
            <person name="Ma J."/>
        </authorList>
    </citation>
    <scope>NUCLEOTIDE SEQUENCE [LARGE SCALE GENOMIC DNA]</scope>
    <source>
        <strain evidence="5">PCU 347</strain>
    </source>
</reference>
<feature type="region of interest" description="Disordered" evidence="2">
    <location>
        <begin position="635"/>
        <end position="656"/>
    </location>
</feature>
<protein>
    <submittedName>
        <fullName evidence="4">Zinc ribbon domain-containing protein</fullName>
    </submittedName>
</protein>
<organism evidence="4 5">
    <name type="scientific">Streptomyces andamanensis</name>
    <dbReference type="NCBI Taxonomy" id="1565035"/>
    <lineage>
        <taxon>Bacteria</taxon>
        <taxon>Bacillati</taxon>
        <taxon>Actinomycetota</taxon>
        <taxon>Actinomycetes</taxon>
        <taxon>Kitasatosporales</taxon>
        <taxon>Streptomycetaceae</taxon>
        <taxon>Streptomyces</taxon>
    </lineage>
</organism>
<evidence type="ECO:0000256" key="2">
    <source>
        <dbReference type="SAM" id="MobiDB-lite"/>
    </source>
</evidence>
<keyword evidence="1" id="KW-0238">DNA-binding</keyword>
<dbReference type="InterPro" id="IPR010095">
    <property type="entry name" value="Cas12f1-like_TNB"/>
</dbReference>
<sequence>MGQASRPGEGQVARTAGVRGRLRTGSVERTGETLSAAVLARRVGWAADLVSAMASSLLVTHWNATDVGRLAAGVDADGRTLPSHAWTALRRLGWTVAPPAGVTVNDRIVRMAREQAGRILRAAAWRAGITAGVLATWPRNPDRRTEDEWEAVRAAVPDGGHLPSTVITARTRQAAAFTRQHGRPPADVFELESAPRAAAMLVLSACDRQQAVLVRGDDPRRVHLRLLLPVRPNPCSYADWAWVSCPFLLPATVPTSAALHLPTLRVRQGRVQVELAFTHAVPAAARTGHAVALGVDWGLHTLLSAAAVRLRDDGRITALGAGAMFRAAGVLAKQHRLRRQGERLRTKADRYRRLTGDDPDHPLAARYRLLTAELGRVRARRSHLNGALARAAARWSVDQAIAIGATVIYVEDLRSLEARGMGRTLNTRLSQLVRGQIVTRMRHLAAEAGIAVVTVPARDTSRRCPCCLTPLRHGKAPDRPTVAGWKWAICPGPGCGWQGDRDAGACRRIAARGLTHQTKTVASRSGGALAVRAVVDRLERRAVVVATPDSRDRTKAGPTRPRSTRPAPRRRGAPFSVGSPGQADQRPEGRAHTDRRRLPRAADRHQGAITISTVPARRHRPRGAVLGAGFHLHAHATPPLWADPSPDMTSRGKTHG</sequence>
<accession>A0ABV8T692</accession>
<dbReference type="RefSeq" id="WP_381736611.1">
    <property type="nucleotide sequence ID" value="NZ_JBHSDP010000004.1"/>
</dbReference>
<name>A0ABV8T692_9ACTN</name>
<proteinExistence type="predicted"/>
<dbReference type="EMBL" id="JBHSDP010000004">
    <property type="protein sequence ID" value="MFC4326558.1"/>
    <property type="molecule type" value="Genomic_DNA"/>
</dbReference>
<keyword evidence="5" id="KW-1185">Reference proteome</keyword>
<gene>
    <name evidence="4" type="ORF">ACFPC0_01660</name>
</gene>
<feature type="domain" description="Cas12f1-like TNB" evidence="3">
    <location>
        <begin position="435"/>
        <end position="509"/>
    </location>
</feature>
<feature type="compositionally biased region" description="Low complexity" evidence="2">
    <location>
        <begin position="556"/>
        <end position="566"/>
    </location>
</feature>
<evidence type="ECO:0000259" key="3">
    <source>
        <dbReference type="Pfam" id="PF07282"/>
    </source>
</evidence>